<dbReference type="GO" id="GO:0042102">
    <property type="term" value="P:positive regulation of T cell proliferation"/>
    <property type="evidence" value="ECO:0007669"/>
    <property type="project" value="TreeGrafter"/>
</dbReference>
<evidence type="ECO:0000256" key="1">
    <source>
        <dbReference type="ARBA" id="ARBA00004251"/>
    </source>
</evidence>
<comment type="subcellular location">
    <subcellularLocation>
        <location evidence="1">Cell membrane</location>
        <topology evidence="1">Single-pass type I membrane protein</topology>
    </subcellularLocation>
</comment>
<proteinExistence type="predicted"/>
<dbReference type="GO" id="GO:0009897">
    <property type="term" value="C:external side of plasma membrane"/>
    <property type="evidence" value="ECO:0007669"/>
    <property type="project" value="TreeGrafter"/>
</dbReference>
<evidence type="ECO:0000256" key="10">
    <source>
        <dbReference type="ARBA" id="ARBA00023319"/>
    </source>
</evidence>
<dbReference type="GO" id="GO:0042130">
    <property type="term" value="P:negative regulation of T cell proliferation"/>
    <property type="evidence" value="ECO:0007669"/>
    <property type="project" value="TreeGrafter"/>
</dbReference>
<sequence>MRILLEAAFLWCIYGDDFPRGVNERSFNFTLNHCFIIVFAVLINKVCLQVTVEGVIGGCVVLPCSSAQHDLKLQDIDVHWRDTNDKIVYSIIKGKHSVAGQDQRYKNRAETFPDEYQRGNFSLKLNNLQHTDAGKYTCFITPSDEQETAELILKAETGHNPSDQGNHGEDSGANSVGKSGPLLWVCILAIYYYYL</sequence>
<evidence type="ECO:0000256" key="5">
    <source>
        <dbReference type="ARBA" id="ARBA00022989"/>
    </source>
</evidence>
<dbReference type="Pfam" id="PF07686">
    <property type="entry name" value="V-set"/>
    <property type="match status" value="1"/>
</dbReference>
<dbReference type="GeneID" id="113064562"/>
<keyword evidence="8" id="KW-0675">Receptor</keyword>
<keyword evidence="10" id="KW-0393">Immunoglobulin domain</keyword>
<keyword evidence="5" id="KW-1133">Transmembrane helix</keyword>
<evidence type="ECO:0000256" key="6">
    <source>
        <dbReference type="ARBA" id="ARBA00023136"/>
    </source>
</evidence>
<feature type="domain" description="Ig-like" evidence="11">
    <location>
        <begin position="57"/>
        <end position="149"/>
    </location>
</feature>
<keyword evidence="2" id="KW-1003">Cell membrane</keyword>
<dbReference type="InterPro" id="IPR007110">
    <property type="entry name" value="Ig-like_dom"/>
</dbReference>
<dbReference type="InterPro" id="IPR036179">
    <property type="entry name" value="Ig-like_dom_sf"/>
</dbReference>
<dbReference type="InterPro" id="IPR013106">
    <property type="entry name" value="Ig_V-set"/>
</dbReference>
<keyword evidence="7" id="KW-1015">Disulfide bond</keyword>
<evidence type="ECO:0000256" key="9">
    <source>
        <dbReference type="ARBA" id="ARBA00023180"/>
    </source>
</evidence>
<protein>
    <submittedName>
        <fullName evidence="13">V-set domain-containing T-cell activation inhibitor 1-like</fullName>
    </submittedName>
</protein>
<dbReference type="Proteomes" id="UP000515129">
    <property type="component" value="Chromosome 47"/>
</dbReference>
<evidence type="ECO:0000259" key="11">
    <source>
        <dbReference type="PROSITE" id="PS50835"/>
    </source>
</evidence>
<keyword evidence="4" id="KW-0732">Signal</keyword>
<evidence type="ECO:0000256" key="2">
    <source>
        <dbReference type="ARBA" id="ARBA00022475"/>
    </source>
</evidence>
<keyword evidence="3" id="KW-0812">Transmembrane</keyword>
<dbReference type="GO" id="GO:0006955">
    <property type="term" value="P:immune response"/>
    <property type="evidence" value="ECO:0007669"/>
    <property type="project" value="TreeGrafter"/>
</dbReference>
<keyword evidence="6" id="KW-0472">Membrane</keyword>
<dbReference type="SUPFAM" id="SSF48726">
    <property type="entry name" value="Immunoglobulin"/>
    <property type="match status" value="1"/>
</dbReference>
<dbReference type="GO" id="GO:0071222">
    <property type="term" value="P:cellular response to lipopolysaccharide"/>
    <property type="evidence" value="ECO:0007669"/>
    <property type="project" value="TreeGrafter"/>
</dbReference>
<evidence type="ECO:0000313" key="13">
    <source>
        <dbReference type="RefSeq" id="XP_026091200.1"/>
    </source>
</evidence>
<dbReference type="InterPro" id="IPR013783">
    <property type="entry name" value="Ig-like_fold"/>
</dbReference>
<dbReference type="RefSeq" id="XP_026091200.1">
    <property type="nucleotide sequence ID" value="XM_026235415.1"/>
</dbReference>
<keyword evidence="12" id="KW-1185">Reference proteome</keyword>
<dbReference type="InterPro" id="IPR051713">
    <property type="entry name" value="T-cell_Activation_Regulation"/>
</dbReference>
<evidence type="ECO:0000256" key="7">
    <source>
        <dbReference type="ARBA" id="ARBA00023157"/>
    </source>
</evidence>
<dbReference type="PANTHER" id="PTHR25466">
    <property type="entry name" value="T-LYMPHOCYTE ACTIVATION ANTIGEN"/>
    <property type="match status" value="1"/>
</dbReference>
<keyword evidence="9" id="KW-0325">Glycoprotein</keyword>
<dbReference type="AlphaFoldDB" id="A0A6P6M377"/>
<dbReference type="PROSITE" id="PS50835">
    <property type="entry name" value="IG_LIKE"/>
    <property type="match status" value="1"/>
</dbReference>
<organism evidence="12 13">
    <name type="scientific">Carassius auratus</name>
    <name type="common">Goldfish</name>
    <dbReference type="NCBI Taxonomy" id="7957"/>
    <lineage>
        <taxon>Eukaryota</taxon>
        <taxon>Metazoa</taxon>
        <taxon>Chordata</taxon>
        <taxon>Craniata</taxon>
        <taxon>Vertebrata</taxon>
        <taxon>Euteleostomi</taxon>
        <taxon>Actinopterygii</taxon>
        <taxon>Neopterygii</taxon>
        <taxon>Teleostei</taxon>
        <taxon>Ostariophysi</taxon>
        <taxon>Cypriniformes</taxon>
        <taxon>Cyprinidae</taxon>
        <taxon>Cyprininae</taxon>
        <taxon>Carassius</taxon>
    </lineage>
</organism>
<dbReference type="OrthoDB" id="9898017at2759"/>
<evidence type="ECO:0000256" key="3">
    <source>
        <dbReference type="ARBA" id="ARBA00022692"/>
    </source>
</evidence>
<dbReference type="PANTHER" id="PTHR25466:SF14">
    <property type="entry name" value="BUTYROPHILIN SUBFAMILY 2 MEMBER A2-LIKE-RELATED"/>
    <property type="match status" value="1"/>
</dbReference>
<name>A0A6P6M377_CARAU</name>
<evidence type="ECO:0000313" key="12">
    <source>
        <dbReference type="Proteomes" id="UP000515129"/>
    </source>
</evidence>
<gene>
    <name evidence="13" type="primary">LOC113064562</name>
</gene>
<accession>A0A6P6M377</accession>
<dbReference type="FunFam" id="2.60.40.10:FF:000142">
    <property type="entry name" value="V-set domain-containing T-cell activation inhibitor 1"/>
    <property type="match status" value="1"/>
</dbReference>
<evidence type="ECO:0000256" key="8">
    <source>
        <dbReference type="ARBA" id="ARBA00023170"/>
    </source>
</evidence>
<dbReference type="SMART" id="SM00409">
    <property type="entry name" value="IG"/>
    <property type="match status" value="1"/>
</dbReference>
<dbReference type="GO" id="GO:0007166">
    <property type="term" value="P:cell surface receptor signaling pathway"/>
    <property type="evidence" value="ECO:0007669"/>
    <property type="project" value="TreeGrafter"/>
</dbReference>
<reference evidence="13" key="1">
    <citation type="submission" date="2025-08" db="UniProtKB">
        <authorList>
            <consortium name="RefSeq"/>
        </authorList>
    </citation>
    <scope>IDENTIFICATION</scope>
    <source>
        <strain evidence="13">Wakin</strain>
        <tissue evidence="13">Muscle</tissue>
    </source>
</reference>
<evidence type="ECO:0000256" key="4">
    <source>
        <dbReference type="ARBA" id="ARBA00022729"/>
    </source>
</evidence>
<dbReference type="InterPro" id="IPR003599">
    <property type="entry name" value="Ig_sub"/>
</dbReference>
<dbReference type="GO" id="GO:0031295">
    <property type="term" value="P:T cell costimulation"/>
    <property type="evidence" value="ECO:0007669"/>
    <property type="project" value="TreeGrafter"/>
</dbReference>
<dbReference type="Gene3D" id="2.60.40.10">
    <property type="entry name" value="Immunoglobulins"/>
    <property type="match status" value="1"/>
</dbReference>
<dbReference type="KEGG" id="caua:113064562"/>